<feature type="compositionally biased region" description="Basic and acidic residues" evidence="1">
    <location>
        <begin position="392"/>
        <end position="422"/>
    </location>
</feature>
<evidence type="ECO:0000313" key="2">
    <source>
        <dbReference type="EMBL" id="ROT71823.1"/>
    </source>
</evidence>
<comment type="caution">
    <text evidence="2">The sequence shown here is derived from an EMBL/GenBank/DDBJ whole genome shotgun (WGS) entry which is preliminary data.</text>
</comment>
<sequence>MLSDGTSLFLFLSVFVPFLSLCRFLLPSSPFLNPSFPSSLFLLSSPSLLPFLTPPPPLAISHSFFLSSSFPHSSLPPFFPPSLLSTFPPSLPSSLSFPPFSLPHFLPPFLPLLLPHFLPPLPSPLPLPPCIFANTSLRDRPNAHLHTQKICVYTKRSNGYTHVYLNVLLLVFTARALRGLGGEGAGQEFRKKGGRQGRQVRNLARRRESRSEIQQRGADGPETQREGIRQVRNSARKSQAGQKLSKEGQEGQEIQQKGRRQSETSEEGQAGQKLSKEGKEGQKFNKREKAGQKLSKEGAGRSEIQQKGRRAGQKLSKEGQAGQKLSKEGKEGQKFKQKGRRQVRKLSKEGRQVRNSARKGKKVRNSNKKEKAGQKLSKEGKVRGRRQVRTQQGRERRSEINKKGEGRSETQQGRERRSEIQQKGRRQVRNSARKSPDRSETQQGGAGRSEIQQKREKTGKLKSLELPRPKVSRNEAFREGSPHTPGSCYYAYNYFCVFKPRKTAGECPGRHVYRPKLEVKHASSTPPDSQQCSRHFVLQIEGTESHLAEQRVNSKCGCNRNFAQGWRREEHFRQFRYFRIAPPSLRTLVCPGHKASRKDDPNGPSR</sequence>
<evidence type="ECO:0000313" key="3">
    <source>
        <dbReference type="Proteomes" id="UP000283509"/>
    </source>
</evidence>
<name>A0A423T5W5_PENVA</name>
<reference evidence="2 3" key="2">
    <citation type="submission" date="2019-01" db="EMBL/GenBank/DDBJ databases">
        <title>The decoding of complex shrimp genome reveals the adaptation for benthos swimmer, frequently molting mechanism and breeding impact on genome.</title>
        <authorList>
            <person name="Sun Y."/>
            <person name="Gao Y."/>
            <person name="Yu Y."/>
        </authorList>
    </citation>
    <scope>NUCLEOTIDE SEQUENCE [LARGE SCALE GENOMIC DNA]</scope>
    <source>
        <tissue evidence="2">Muscle</tissue>
    </source>
</reference>
<gene>
    <name evidence="2" type="ORF">C7M84_009851</name>
</gene>
<reference evidence="2 3" key="1">
    <citation type="submission" date="2018-04" db="EMBL/GenBank/DDBJ databases">
        <authorList>
            <person name="Zhang X."/>
            <person name="Yuan J."/>
            <person name="Li F."/>
            <person name="Xiang J."/>
        </authorList>
    </citation>
    <scope>NUCLEOTIDE SEQUENCE [LARGE SCALE GENOMIC DNA]</scope>
    <source>
        <tissue evidence="2">Muscle</tissue>
    </source>
</reference>
<organism evidence="2 3">
    <name type="scientific">Penaeus vannamei</name>
    <name type="common">Whiteleg shrimp</name>
    <name type="synonym">Litopenaeus vannamei</name>
    <dbReference type="NCBI Taxonomy" id="6689"/>
    <lineage>
        <taxon>Eukaryota</taxon>
        <taxon>Metazoa</taxon>
        <taxon>Ecdysozoa</taxon>
        <taxon>Arthropoda</taxon>
        <taxon>Crustacea</taxon>
        <taxon>Multicrustacea</taxon>
        <taxon>Malacostraca</taxon>
        <taxon>Eumalacostraca</taxon>
        <taxon>Eucarida</taxon>
        <taxon>Decapoda</taxon>
        <taxon>Dendrobranchiata</taxon>
        <taxon>Penaeoidea</taxon>
        <taxon>Penaeidae</taxon>
        <taxon>Penaeus</taxon>
    </lineage>
</organism>
<feature type="compositionally biased region" description="Polar residues" evidence="1">
    <location>
        <begin position="231"/>
        <end position="242"/>
    </location>
</feature>
<feature type="compositionally biased region" description="Basic and acidic residues" evidence="1">
    <location>
        <begin position="274"/>
        <end position="306"/>
    </location>
</feature>
<feature type="compositionally biased region" description="Basic residues" evidence="1">
    <location>
        <begin position="356"/>
        <end position="366"/>
    </location>
</feature>
<evidence type="ECO:0000256" key="1">
    <source>
        <dbReference type="SAM" id="MobiDB-lite"/>
    </source>
</evidence>
<proteinExistence type="predicted"/>
<keyword evidence="3" id="KW-1185">Reference proteome</keyword>
<accession>A0A423T5W5</accession>
<dbReference type="Proteomes" id="UP000283509">
    <property type="component" value="Unassembled WGS sequence"/>
</dbReference>
<feature type="compositionally biased region" description="Basic and acidic residues" evidence="1">
    <location>
        <begin position="451"/>
        <end position="481"/>
    </location>
</feature>
<dbReference type="AlphaFoldDB" id="A0A423T5W5"/>
<feature type="region of interest" description="Disordered" evidence="1">
    <location>
        <begin position="183"/>
        <end position="482"/>
    </location>
</feature>
<feature type="compositionally biased region" description="Basic and acidic residues" evidence="1">
    <location>
        <begin position="367"/>
        <end position="382"/>
    </location>
</feature>
<protein>
    <submittedName>
        <fullName evidence="2">Uncharacterized protein</fullName>
    </submittedName>
</protein>
<dbReference type="EMBL" id="QCYY01002241">
    <property type="protein sequence ID" value="ROT71823.1"/>
    <property type="molecule type" value="Genomic_DNA"/>
</dbReference>
<feature type="compositionally biased region" description="Basic residues" evidence="1">
    <location>
        <begin position="335"/>
        <end position="345"/>
    </location>
</feature>
<feature type="compositionally biased region" description="Basic residues" evidence="1">
    <location>
        <begin position="423"/>
        <end position="432"/>
    </location>
</feature>
<feature type="compositionally biased region" description="Basic and acidic residues" evidence="1">
    <location>
        <begin position="325"/>
        <end position="334"/>
    </location>
</feature>